<proteinExistence type="predicted"/>
<organism evidence="1">
    <name type="scientific">Anaerobacillus isosaccharinicus</name>
    <dbReference type="NCBI Taxonomy" id="1532552"/>
    <lineage>
        <taxon>Bacteria</taxon>
        <taxon>Bacillati</taxon>
        <taxon>Bacillota</taxon>
        <taxon>Bacilli</taxon>
        <taxon>Bacillales</taxon>
        <taxon>Bacillaceae</taxon>
        <taxon>Anaerobacillus</taxon>
    </lineage>
</organism>
<evidence type="ECO:0000313" key="1">
    <source>
        <dbReference type="EMBL" id="OIJ20095.1"/>
    </source>
</evidence>
<dbReference type="EMBL" id="LQXD01000074">
    <property type="protein sequence ID" value="OIJ20095.1"/>
    <property type="molecule type" value="Genomic_DNA"/>
</dbReference>
<sequence length="162" mass="18375">MKKLFLLFCFITFLVGFTQDNSKWYSTKEEAINYGLEQESSNAILLSVDEYNGETIVFFELNKALGVASITESKKGFSWYRDKAFSGFDGDSPYSTMGFEMETKQGSKISILVGKAFDKSIKQMKILDGGNEKILPITENSRLFYTIHNAPFSSLEKNITYN</sequence>
<reference evidence="1" key="1">
    <citation type="submission" date="2016-10" db="EMBL/GenBank/DDBJ databases">
        <title>Draft genome sequences of four alkaliphilic bacteria belonging to the Anaerobacillus genus.</title>
        <authorList>
            <person name="Bassil N.M."/>
            <person name="Lloyd J.R."/>
        </authorList>
    </citation>
    <scope>NUCLEOTIDE SEQUENCE [LARGE SCALE GENOMIC DNA]</scope>
    <source>
        <strain evidence="1">NB2006</strain>
    </source>
</reference>
<dbReference type="AlphaFoldDB" id="A0A1S2M8V1"/>
<comment type="caution">
    <text evidence="1">The sequence shown here is derived from an EMBL/GenBank/DDBJ whole genome shotgun (WGS) entry which is preliminary data.</text>
</comment>
<accession>A0A1S2M8V1</accession>
<gene>
    <name evidence="1" type="ORF">AWH56_08620</name>
</gene>
<protein>
    <submittedName>
        <fullName evidence="1">Uncharacterized protein</fullName>
    </submittedName>
</protein>
<name>A0A1S2M8V1_9BACI</name>
<dbReference type="OrthoDB" id="2453632at2"/>